<dbReference type="Proteomes" id="UP001054837">
    <property type="component" value="Unassembled WGS sequence"/>
</dbReference>
<evidence type="ECO:0000256" key="1">
    <source>
        <dbReference type="SAM" id="MobiDB-lite"/>
    </source>
</evidence>
<name>A0AAV4RYN7_9ARAC</name>
<reference evidence="2 3" key="1">
    <citation type="submission" date="2021-06" db="EMBL/GenBank/DDBJ databases">
        <title>Caerostris darwini draft genome.</title>
        <authorList>
            <person name="Kono N."/>
            <person name="Arakawa K."/>
        </authorList>
    </citation>
    <scope>NUCLEOTIDE SEQUENCE [LARGE SCALE GENOMIC DNA]</scope>
</reference>
<sequence>MENCRAESNQHEFATISLQPSTTSPTNASSNKRWKYLTTGSHIHIHLERLRLPHASALQMAMTTCRHTPTAFVSPRMGSAHYFRSPI</sequence>
<feature type="compositionally biased region" description="Basic and acidic residues" evidence="1">
    <location>
        <begin position="1"/>
        <end position="10"/>
    </location>
</feature>
<keyword evidence="3" id="KW-1185">Reference proteome</keyword>
<feature type="compositionally biased region" description="Low complexity" evidence="1">
    <location>
        <begin position="20"/>
        <end position="30"/>
    </location>
</feature>
<feature type="region of interest" description="Disordered" evidence="1">
    <location>
        <begin position="1"/>
        <end position="30"/>
    </location>
</feature>
<dbReference type="EMBL" id="BPLQ01006875">
    <property type="protein sequence ID" value="GIY25956.1"/>
    <property type="molecule type" value="Genomic_DNA"/>
</dbReference>
<proteinExistence type="predicted"/>
<comment type="caution">
    <text evidence="2">The sequence shown here is derived from an EMBL/GenBank/DDBJ whole genome shotgun (WGS) entry which is preliminary data.</text>
</comment>
<accession>A0AAV4RYN7</accession>
<gene>
    <name evidence="2" type="ORF">CDAR_463851</name>
</gene>
<evidence type="ECO:0000313" key="2">
    <source>
        <dbReference type="EMBL" id="GIY25956.1"/>
    </source>
</evidence>
<organism evidence="2 3">
    <name type="scientific">Caerostris darwini</name>
    <dbReference type="NCBI Taxonomy" id="1538125"/>
    <lineage>
        <taxon>Eukaryota</taxon>
        <taxon>Metazoa</taxon>
        <taxon>Ecdysozoa</taxon>
        <taxon>Arthropoda</taxon>
        <taxon>Chelicerata</taxon>
        <taxon>Arachnida</taxon>
        <taxon>Araneae</taxon>
        <taxon>Araneomorphae</taxon>
        <taxon>Entelegynae</taxon>
        <taxon>Araneoidea</taxon>
        <taxon>Araneidae</taxon>
        <taxon>Caerostris</taxon>
    </lineage>
</organism>
<protein>
    <submittedName>
        <fullName evidence="2">Uncharacterized protein</fullName>
    </submittedName>
</protein>
<dbReference type="AlphaFoldDB" id="A0AAV4RYN7"/>
<evidence type="ECO:0000313" key="3">
    <source>
        <dbReference type="Proteomes" id="UP001054837"/>
    </source>
</evidence>